<sequence length="551" mass="60219">MFGDLFEEDEDFSILPSSPNTNGKKSHPRDSKTPEPQGDTRLSGLRNQGGTCYLNSLLRTLFFTPEFREALFALGPKELGSLEEKDTPESQVRIIPLQLQRLFAQLLLLDQQALSTTDLTESFGWNSSECSLEGTSGHDLIKRLYHGTIVNCIQCKECGYISERQSAKLGKLPPFLTLSLLRFNFDFVVKCEHYKETSRHTFPTRLIIRPFCEQPAYPDLWIASSLSLTVLLIVPIWHNLEDSVYAYELFSVIIHKGGCYGGHSHAYIQDVDELGHWGLKVLGTLAGHGIASTSARPSFPRLLELWLGMRQSALQPVLPQALGTLAGHETALGTLAGHGIASASALPSQGSLNSGWAWDNQRISPSFPRLLALGLWLGSLNSGWAWDSQGFSPSFPRLLELWLGMRQSALQPPRLQPDLPPGSKNSGWAEDKSTLQPVLPQALGTLAGHGIAKASARPSPGSLNSGWVLGTLAGHGIASTSARPSFPRLLELWLGMRQSALQPVLPQALGTLAGHETVSTAARSLNSGWAWDSQGFSPSFPRLFELWLGMG</sequence>
<reference evidence="3" key="1">
    <citation type="submission" date="2009-11" db="EMBL/GenBank/DDBJ databases">
        <authorList>
            <consortium name="US DOE Joint Genome Institute (JGI-PGF)"/>
            <person name="Ottilar R."/>
            <person name="Schmutz J."/>
            <person name="Salamov A."/>
            <person name="Cheng J.F."/>
            <person name="Lucas S."/>
            <person name="Pitluck S."/>
            <person name="Gundlach H."/>
            <person name="Guo Y."/>
            <person name="Haberer G."/>
            <person name="Nasrallah J."/>
            <person name="Mayer K.F.X."/>
            <person name="van de Peer Y."/>
            <person name="Weigel D."/>
            <person name="Grigoriev I.V."/>
        </authorList>
    </citation>
    <scope>NUCLEOTIDE SEQUENCE</scope>
    <source>
        <strain evidence="3">Nigerian</strain>
    </source>
</reference>
<dbReference type="Gene3D" id="3.90.70.10">
    <property type="entry name" value="Cysteine proteinases"/>
    <property type="match status" value="2"/>
</dbReference>
<feature type="region of interest" description="Disordered" evidence="1">
    <location>
        <begin position="1"/>
        <end position="47"/>
    </location>
</feature>
<dbReference type="SUPFAM" id="SSF54001">
    <property type="entry name" value="Cysteine proteinases"/>
    <property type="match status" value="1"/>
</dbReference>
<proteinExistence type="predicted"/>
<reference evidence="3" key="2">
    <citation type="journal article" date="2010" name="Science">
        <title>The genome of the Western clawed frog Xenopus tropicalis.</title>
        <authorList>
            <person name="Hellsten U."/>
            <person name="Harland R.M."/>
            <person name="Gilchrist M.J."/>
            <person name="Hendrix D."/>
            <person name="Jurka J."/>
            <person name="Kapitonov V."/>
            <person name="Ovcharenko I."/>
            <person name="Putnam N.H."/>
            <person name="Shu S."/>
            <person name="Taher L."/>
            <person name="Blitz I.L."/>
            <person name="Blumberg B."/>
            <person name="Dichmann D.S."/>
            <person name="Dubchak I."/>
            <person name="Amaya E."/>
            <person name="Detter J.C."/>
            <person name="Fletcher R."/>
            <person name="Gerhard D.S."/>
            <person name="Goodstein D."/>
            <person name="Graves T."/>
            <person name="Grigoriev I.V."/>
            <person name="Grimwood J."/>
            <person name="Kawashima T."/>
            <person name="Lindquist E."/>
            <person name="Lucas S.M."/>
            <person name="Mead P.E."/>
            <person name="Mitros T."/>
            <person name="Ogino H."/>
            <person name="Ohta Y."/>
            <person name="Poliakov A.V."/>
            <person name="Pollet N."/>
            <person name="Robert J."/>
            <person name="Salamov A."/>
            <person name="Sater A.K."/>
            <person name="Schmutz J."/>
            <person name="Terry A."/>
            <person name="Vize P.D."/>
            <person name="Warren W.C."/>
            <person name="Wells D."/>
            <person name="Wills A."/>
            <person name="Wilson R.K."/>
            <person name="Zimmerman L.B."/>
            <person name="Zorn A.M."/>
            <person name="Grainger R."/>
            <person name="Grammer T."/>
            <person name="Khokha M.K."/>
            <person name="Richardson P.M."/>
            <person name="Rokhsar D.S."/>
        </authorList>
    </citation>
    <scope>NUCLEOTIDE SEQUENCE [LARGE SCALE GENOMIC DNA]</scope>
    <source>
        <strain evidence="3">Nigerian</strain>
    </source>
</reference>
<dbReference type="InterPro" id="IPR050164">
    <property type="entry name" value="Peptidase_C19"/>
</dbReference>
<dbReference type="PROSITE" id="PS50235">
    <property type="entry name" value="USP_3"/>
    <property type="match status" value="1"/>
</dbReference>
<dbReference type="InterPro" id="IPR028889">
    <property type="entry name" value="USP"/>
</dbReference>
<evidence type="ECO:0000259" key="2">
    <source>
        <dbReference type="PROSITE" id="PS50235"/>
    </source>
</evidence>
<feature type="compositionally biased region" description="Acidic residues" evidence="1">
    <location>
        <begin position="1"/>
        <end position="12"/>
    </location>
</feature>
<reference evidence="3" key="3">
    <citation type="submission" date="2016-05" db="EMBL/GenBank/DDBJ databases">
        <title>WGS assembly of Xenopus tropicalis.</title>
        <authorList>
            <person name="Sessions A."/>
            <person name="Jenkins J."/>
            <person name="Mitros T."/>
            <person name="Lyons J.T."/>
            <person name="Dichmann D.S."/>
            <person name="Robert J."/>
            <person name="Harland R.M."/>
            <person name="Rokhsar D.S."/>
        </authorList>
    </citation>
    <scope>NUCLEOTIDE SEQUENCE</scope>
    <source>
        <strain evidence="3">Nigerian</strain>
    </source>
</reference>
<dbReference type="InterPro" id="IPR001394">
    <property type="entry name" value="Peptidase_C19_UCH"/>
</dbReference>
<feature type="region of interest" description="Disordered" evidence="1">
    <location>
        <begin position="412"/>
        <end position="431"/>
    </location>
</feature>
<evidence type="ECO:0000256" key="1">
    <source>
        <dbReference type="SAM" id="MobiDB-lite"/>
    </source>
</evidence>
<evidence type="ECO:0000313" key="3">
    <source>
        <dbReference type="EMBL" id="OCA17119.1"/>
    </source>
</evidence>
<name>A0A1B8Y2G8_XENTR</name>
<dbReference type="AlphaFoldDB" id="A0A1B8Y2G8"/>
<feature type="domain" description="USP" evidence="2">
    <location>
        <begin position="43"/>
        <end position="331"/>
    </location>
</feature>
<organism evidence="3">
    <name type="scientific">Xenopus tropicalis</name>
    <name type="common">Western clawed frog</name>
    <name type="synonym">Silurana tropicalis</name>
    <dbReference type="NCBI Taxonomy" id="8364"/>
    <lineage>
        <taxon>Eukaryota</taxon>
        <taxon>Metazoa</taxon>
        <taxon>Chordata</taxon>
        <taxon>Craniata</taxon>
        <taxon>Vertebrata</taxon>
        <taxon>Euteleostomi</taxon>
        <taxon>Amphibia</taxon>
        <taxon>Batrachia</taxon>
        <taxon>Anura</taxon>
        <taxon>Pipoidea</taxon>
        <taxon>Pipidae</taxon>
        <taxon>Xenopodinae</taxon>
        <taxon>Xenopus</taxon>
        <taxon>Silurana</taxon>
    </lineage>
</organism>
<dbReference type="Pfam" id="PF00443">
    <property type="entry name" value="UCH"/>
    <property type="match status" value="2"/>
</dbReference>
<dbReference type="GO" id="GO:0016579">
    <property type="term" value="P:protein deubiquitination"/>
    <property type="evidence" value="ECO:0007669"/>
    <property type="project" value="InterPro"/>
</dbReference>
<dbReference type="PANTHER" id="PTHR24006:SF842">
    <property type="entry name" value="UBIQUITIN CARBOXYL-TERMINAL HYDROLASE 40"/>
    <property type="match status" value="1"/>
</dbReference>
<dbReference type="EMBL" id="KV460528">
    <property type="protein sequence ID" value="OCA17119.1"/>
    <property type="molecule type" value="Genomic_DNA"/>
</dbReference>
<gene>
    <name evidence="3" type="ORF">XENTR_v90027496mg</name>
</gene>
<protein>
    <recommendedName>
        <fullName evidence="2">USP domain-containing protein</fullName>
    </recommendedName>
</protein>
<dbReference type="InterPro" id="IPR038765">
    <property type="entry name" value="Papain-like_cys_pep_sf"/>
</dbReference>
<dbReference type="PANTHER" id="PTHR24006">
    <property type="entry name" value="UBIQUITIN CARBOXYL-TERMINAL HYDROLASE"/>
    <property type="match status" value="1"/>
</dbReference>
<dbReference type="GO" id="GO:0004843">
    <property type="term" value="F:cysteine-type deubiquitinase activity"/>
    <property type="evidence" value="ECO:0007669"/>
    <property type="project" value="InterPro"/>
</dbReference>
<accession>A0A1B8Y2G8</accession>